<proteinExistence type="predicted"/>
<name>A0A3G4ZY84_9VIRU</name>
<reference evidence="1" key="1">
    <citation type="submission" date="2018-10" db="EMBL/GenBank/DDBJ databases">
        <title>Hidden diversity of soil giant viruses.</title>
        <authorList>
            <person name="Schulz F."/>
            <person name="Alteio L."/>
            <person name="Goudeau D."/>
            <person name="Ryan E.M."/>
            <person name="Malmstrom R.R."/>
            <person name="Blanchard J."/>
            <person name="Woyke T."/>
        </authorList>
    </citation>
    <scope>NUCLEOTIDE SEQUENCE</scope>
    <source>
        <strain evidence="1">EDV1</strain>
    </source>
</reference>
<protein>
    <submittedName>
        <fullName evidence="1">Uncharacterized protein</fullName>
    </submittedName>
</protein>
<sequence>MGDLIGQHVSTTHMEQKPYQLNDVDPKSLIGSSTVLTLSSGPLMIRLLLKGIFHNGKKVENFEIYKPMVTLSSQNARLHLLASDFAFRCTCINYNGVDYLPVFDQPLASKNGNLTIINIGYNFYLFT</sequence>
<accession>A0A3G4ZY84</accession>
<organism evidence="1">
    <name type="scientific">Edafosvirus sp</name>
    <dbReference type="NCBI Taxonomy" id="2487765"/>
    <lineage>
        <taxon>Viruses</taxon>
        <taxon>Varidnaviria</taxon>
        <taxon>Bamfordvirae</taxon>
        <taxon>Nucleocytoviricota</taxon>
        <taxon>Megaviricetes</taxon>
        <taxon>Imitervirales</taxon>
        <taxon>Mimiviridae</taxon>
        <taxon>Klosneuvirinae</taxon>
    </lineage>
</organism>
<dbReference type="EMBL" id="MK072082">
    <property type="protein sequence ID" value="AYV78533.1"/>
    <property type="molecule type" value="Genomic_DNA"/>
</dbReference>
<evidence type="ECO:0000313" key="1">
    <source>
        <dbReference type="EMBL" id="AYV78533.1"/>
    </source>
</evidence>
<gene>
    <name evidence="1" type="ORF">Edafosvirus17_9</name>
</gene>